<dbReference type="PANTHER" id="PTHR36449">
    <property type="entry name" value="ACETYLTRANSFERASE-RELATED"/>
    <property type="match status" value="1"/>
</dbReference>
<dbReference type="Proteomes" id="UP000069850">
    <property type="component" value="Chromosome 1"/>
</dbReference>
<evidence type="ECO:0000256" key="2">
    <source>
        <dbReference type="ARBA" id="ARBA00022649"/>
    </source>
</evidence>
<protein>
    <submittedName>
        <fullName evidence="7">GCN5-related N-acetyltransferase</fullName>
    </submittedName>
</protein>
<feature type="domain" description="N-acetyltransferase" evidence="6">
    <location>
        <begin position="1"/>
        <end position="93"/>
    </location>
</feature>
<proteinExistence type="predicted"/>
<dbReference type="RefSeq" id="WP_062264264.1">
    <property type="nucleotide sequence ID" value="NZ_JBMHJL010000192.1"/>
</dbReference>
<dbReference type="KEGG" id="mema:MMAB1_2125"/>
<evidence type="ECO:0000313" key="8">
    <source>
        <dbReference type="Proteomes" id="UP000069850"/>
    </source>
</evidence>
<evidence type="ECO:0000256" key="5">
    <source>
        <dbReference type="ARBA" id="ARBA00049880"/>
    </source>
</evidence>
<dbReference type="Gene3D" id="3.40.630.30">
    <property type="match status" value="1"/>
</dbReference>
<gene>
    <name evidence="7" type="ORF">MMAB1_2125</name>
</gene>
<dbReference type="OrthoDB" id="106308at2157"/>
<dbReference type="Pfam" id="PF13673">
    <property type="entry name" value="Acetyltransf_10"/>
    <property type="match status" value="1"/>
</dbReference>
<dbReference type="PANTHER" id="PTHR36449:SF1">
    <property type="entry name" value="ACETYLTRANSFERASE"/>
    <property type="match status" value="1"/>
</dbReference>
<reference evidence="7 8" key="1">
    <citation type="submission" date="2016-01" db="EMBL/GenBank/DDBJ databases">
        <authorList>
            <person name="Manzoor S."/>
        </authorList>
    </citation>
    <scope>NUCLEOTIDE SEQUENCE [LARGE SCALE GENOMIC DNA]</scope>
    <source>
        <strain evidence="7">Methanoculleus sp MAB1</strain>
    </source>
</reference>
<dbReference type="AlphaFoldDB" id="A0A0X3BMR4"/>
<dbReference type="GO" id="GO:0016747">
    <property type="term" value="F:acyltransferase activity, transferring groups other than amino-acyl groups"/>
    <property type="evidence" value="ECO:0007669"/>
    <property type="project" value="InterPro"/>
</dbReference>
<evidence type="ECO:0000259" key="6">
    <source>
        <dbReference type="PROSITE" id="PS51186"/>
    </source>
</evidence>
<dbReference type="PROSITE" id="PS51186">
    <property type="entry name" value="GNAT"/>
    <property type="match status" value="1"/>
</dbReference>
<evidence type="ECO:0000313" key="7">
    <source>
        <dbReference type="EMBL" id="CVK33338.1"/>
    </source>
</evidence>
<name>A0A0X3BMR4_9EURY</name>
<keyword evidence="1" id="KW-0678">Repressor</keyword>
<evidence type="ECO:0000256" key="1">
    <source>
        <dbReference type="ARBA" id="ARBA00022491"/>
    </source>
</evidence>
<keyword evidence="4" id="KW-0012">Acyltransferase</keyword>
<evidence type="ECO:0000256" key="4">
    <source>
        <dbReference type="ARBA" id="ARBA00023315"/>
    </source>
</evidence>
<comment type="catalytic activity">
    <reaction evidence="5">
        <text>glycyl-tRNA(Gly) + acetyl-CoA = N-acetylglycyl-tRNA(Gly) + CoA + H(+)</text>
        <dbReference type="Rhea" id="RHEA:81867"/>
        <dbReference type="Rhea" id="RHEA-COMP:9683"/>
        <dbReference type="Rhea" id="RHEA-COMP:19766"/>
        <dbReference type="ChEBI" id="CHEBI:15378"/>
        <dbReference type="ChEBI" id="CHEBI:57287"/>
        <dbReference type="ChEBI" id="CHEBI:57288"/>
        <dbReference type="ChEBI" id="CHEBI:78522"/>
        <dbReference type="ChEBI" id="CHEBI:232036"/>
    </reaction>
</comment>
<keyword evidence="2" id="KW-1277">Toxin-antitoxin system</keyword>
<dbReference type="InterPro" id="IPR000182">
    <property type="entry name" value="GNAT_dom"/>
</dbReference>
<accession>A0A0X3BMR4</accession>
<keyword evidence="3 7" id="KW-0808">Transferase</keyword>
<sequence length="103" mass="11996">MAPEDGRREYPYRKYPAIKVARLATSKKHQRNGIGSLMLREVLTLTIMISEYVGCRIITVDAKPESVGFYEKFGFKRAKSRRSDPVPMYMDYHRLLEEEHLTG</sequence>
<organism evidence="7 8">
    <name type="scientific">Methanoculleus bourgensis</name>
    <dbReference type="NCBI Taxonomy" id="83986"/>
    <lineage>
        <taxon>Archaea</taxon>
        <taxon>Methanobacteriati</taxon>
        <taxon>Methanobacteriota</taxon>
        <taxon>Stenosarchaea group</taxon>
        <taxon>Methanomicrobia</taxon>
        <taxon>Methanomicrobiales</taxon>
        <taxon>Methanomicrobiaceae</taxon>
        <taxon>Methanoculleus</taxon>
    </lineage>
</organism>
<dbReference type="EMBL" id="LT158599">
    <property type="protein sequence ID" value="CVK33338.1"/>
    <property type="molecule type" value="Genomic_DNA"/>
</dbReference>
<dbReference type="SUPFAM" id="SSF55729">
    <property type="entry name" value="Acyl-CoA N-acyltransferases (Nat)"/>
    <property type="match status" value="1"/>
</dbReference>
<dbReference type="InterPro" id="IPR016181">
    <property type="entry name" value="Acyl_CoA_acyltransferase"/>
</dbReference>
<dbReference type="GeneID" id="27137838"/>
<evidence type="ECO:0000256" key="3">
    <source>
        <dbReference type="ARBA" id="ARBA00022679"/>
    </source>
</evidence>